<reference evidence="6 7" key="1">
    <citation type="submission" date="2023-01" db="EMBL/GenBank/DDBJ databases">
        <title>Analysis of 21 Apiospora genomes using comparative genomics revels a genus with tremendous synthesis potential of carbohydrate active enzymes and secondary metabolites.</title>
        <authorList>
            <person name="Sorensen T."/>
        </authorList>
    </citation>
    <scope>NUCLEOTIDE SEQUENCE [LARGE SCALE GENOMIC DNA]</scope>
    <source>
        <strain evidence="6 7">CBS 114990</strain>
    </source>
</reference>
<dbReference type="RefSeq" id="XP_066667567.1">
    <property type="nucleotide sequence ID" value="XM_066812225.1"/>
</dbReference>
<dbReference type="GeneID" id="92045285"/>
<dbReference type="InterPro" id="IPR056884">
    <property type="entry name" value="NPHP3-like_N"/>
</dbReference>
<feature type="coiled-coil region" evidence="2">
    <location>
        <begin position="268"/>
        <end position="295"/>
    </location>
</feature>
<feature type="region of interest" description="Disordered" evidence="3">
    <location>
        <begin position="394"/>
        <end position="413"/>
    </location>
</feature>
<dbReference type="Gene3D" id="3.40.50.300">
    <property type="entry name" value="P-loop containing nucleotide triphosphate hydrolases"/>
    <property type="match status" value="1"/>
</dbReference>
<keyword evidence="1" id="KW-0677">Repeat</keyword>
<comment type="caution">
    <text evidence="6">The sequence shown here is derived from an EMBL/GenBank/DDBJ whole genome shotgun (WGS) entry which is preliminary data.</text>
</comment>
<proteinExistence type="predicted"/>
<evidence type="ECO:0000259" key="5">
    <source>
        <dbReference type="Pfam" id="PF25053"/>
    </source>
</evidence>
<dbReference type="Pfam" id="PF25053">
    <property type="entry name" value="DUF7791"/>
    <property type="match status" value="1"/>
</dbReference>
<evidence type="ECO:0000256" key="1">
    <source>
        <dbReference type="ARBA" id="ARBA00022737"/>
    </source>
</evidence>
<dbReference type="Proteomes" id="UP001433268">
    <property type="component" value="Unassembled WGS sequence"/>
</dbReference>
<feature type="domain" description="DUF7791" evidence="5">
    <location>
        <begin position="759"/>
        <end position="864"/>
    </location>
</feature>
<protein>
    <recommendedName>
        <fullName evidence="8">NACHT domain-containing protein</fullName>
    </recommendedName>
</protein>
<evidence type="ECO:0000313" key="7">
    <source>
        <dbReference type="Proteomes" id="UP001433268"/>
    </source>
</evidence>
<feature type="domain" description="Nephrocystin 3-like N-terminal" evidence="4">
    <location>
        <begin position="444"/>
        <end position="615"/>
    </location>
</feature>
<evidence type="ECO:0008006" key="8">
    <source>
        <dbReference type="Google" id="ProtNLM"/>
    </source>
</evidence>
<feature type="compositionally biased region" description="Low complexity" evidence="3">
    <location>
        <begin position="43"/>
        <end position="62"/>
    </location>
</feature>
<name>A0ABR1WAN2_9PEZI</name>
<feature type="region of interest" description="Disordered" evidence="3">
    <location>
        <begin position="34"/>
        <end position="91"/>
    </location>
</feature>
<organism evidence="6 7">
    <name type="scientific">Apiospora hydei</name>
    <dbReference type="NCBI Taxonomy" id="1337664"/>
    <lineage>
        <taxon>Eukaryota</taxon>
        <taxon>Fungi</taxon>
        <taxon>Dikarya</taxon>
        <taxon>Ascomycota</taxon>
        <taxon>Pezizomycotina</taxon>
        <taxon>Sordariomycetes</taxon>
        <taxon>Xylariomycetidae</taxon>
        <taxon>Amphisphaeriales</taxon>
        <taxon>Apiosporaceae</taxon>
        <taxon>Apiospora</taxon>
    </lineage>
</organism>
<evidence type="ECO:0000256" key="3">
    <source>
        <dbReference type="SAM" id="MobiDB-lite"/>
    </source>
</evidence>
<dbReference type="SUPFAM" id="SSF52540">
    <property type="entry name" value="P-loop containing nucleoside triphosphate hydrolases"/>
    <property type="match status" value="1"/>
</dbReference>
<dbReference type="PANTHER" id="PTHR10039:SF5">
    <property type="entry name" value="NACHT DOMAIN-CONTAINING PROTEIN"/>
    <property type="match status" value="1"/>
</dbReference>
<keyword evidence="2" id="KW-0175">Coiled coil</keyword>
<dbReference type="InterPro" id="IPR056693">
    <property type="entry name" value="DUF7791"/>
</dbReference>
<dbReference type="EMBL" id="JAQQWN010000006">
    <property type="protein sequence ID" value="KAK8080092.1"/>
    <property type="molecule type" value="Genomic_DNA"/>
</dbReference>
<dbReference type="PANTHER" id="PTHR10039">
    <property type="entry name" value="AMELOGENIN"/>
    <property type="match status" value="1"/>
</dbReference>
<accession>A0ABR1WAN2</accession>
<dbReference type="Pfam" id="PF24883">
    <property type="entry name" value="NPHP3_N"/>
    <property type="match status" value="1"/>
</dbReference>
<gene>
    <name evidence="6" type="ORF">PG997_007910</name>
</gene>
<evidence type="ECO:0000259" key="4">
    <source>
        <dbReference type="Pfam" id="PF24883"/>
    </source>
</evidence>
<sequence>MATQGSRICTKAIDAVVFSILRPWPRSTPIAARQFGTTTRTLGSSQAQPGSSKSSTNGSSPKQEGKLQQEEDTSIGSHEKDEPKPANQKKTMAQLDDEMMKKMSGIAGDGGSAGVEYEDGQPVSMKRNKAAIPGGSVGEGFGQAGNRLNFYCQLFLIFGEPLLARMDAFAALGFAANICQFLEYSFKILNQVKTVRKAGALDPDLERDTRHLKEVADKLTQQPSGHGGLDEITRACTGLSKQLLDELSKIKPQSSRSKWQSFKAVVRSERRKHDISELEAKLERCRSQLNLQMTELMSRETSEKLSNITKSGHALQSDVLTLRDSLDRLRPSLEARYIGKDTSDLIVSFVTRMDEALNRVKQVSILNLVRFPGVHERFDLITDAHQRTFDWLLDDENEQPRSNRGSQEVPVNGEDDIEAKEISSASTTHPIHRVSNEALVEARKSLSSWLQSDGGAFWITGKPGAGKSTLMKYICLHENLNRYLDAWAAGSELALGKFFFWKPGTAAQKSVQGLLRGLLFSVLERSPGLISTAFPDLWNMAEASAAAMPVSLEHRDILRAFQSMLEGSLRTSKYKFVFFIDGLDEFEGRHLELLQELNSWLELYPDHVKCCVSSREYSIFRDYLSIHPVMRLHLLTERDISRSVEHRLSHIPGHLRLSSSGMKIIQETVVQKAEGVFLWVSLVLGAVEDGLFSGDSVSELVDRIQHSPTELEALFDQLLESIHPADRRFAFSALSWVLYILSHKEAAGNSAGVPLWGPAASNLNLVELSAIEATENDLWSKQFDVECDWQTFIRSSCRKVYGNCKGLLEVRGVLDARKNMLESYVALTHRSVVEFLDTVHARTLMGQYSQEFDPFQATIQEFLAFLKYKTSPTFSWKFSDTWLCSRYNDPDIGNSMMRNKMQPLLADPPVSLIK</sequence>
<evidence type="ECO:0000256" key="2">
    <source>
        <dbReference type="SAM" id="Coils"/>
    </source>
</evidence>
<evidence type="ECO:0000313" key="6">
    <source>
        <dbReference type="EMBL" id="KAK8080092.1"/>
    </source>
</evidence>
<keyword evidence="7" id="KW-1185">Reference proteome</keyword>
<dbReference type="InterPro" id="IPR027417">
    <property type="entry name" value="P-loop_NTPase"/>
</dbReference>